<comment type="caution">
    <text evidence="2">The sequence shown here is derived from an EMBL/GenBank/DDBJ whole genome shotgun (WGS) entry which is preliminary data.</text>
</comment>
<name>A0ABP4BTJ6_9ACTN</name>
<feature type="signal peptide" evidence="1">
    <location>
        <begin position="1"/>
        <end position="24"/>
    </location>
</feature>
<accession>A0ABP4BTJ6</accession>
<dbReference type="EMBL" id="BAAAHH010000015">
    <property type="protein sequence ID" value="GAA0954768.1"/>
    <property type="molecule type" value="Genomic_DNA"/>
</dbReference>
<dbReference type="RefSeq" id="WP_344242235.1">
    <property type="nucleotide sequence ID" value="NZ_BAAAHH010000015.1"/>
</dbReference>
<evidence type="ECO:0000313" key="2">
    <source>
        <dbReference type="EMBL" id="GAA0954768.1"/>
    </source>
</evidence>
<dbReference type="Proteomes" id="UP001500665">
    <property type="component" value="Unassembled WGS sequence"/>
</dbReference>
<evidence type="ECO:0000256" key="1">
    <source>
        <dbReference type="SAM" id="SignalP"/>
    </source>
</evidence>
<gene>
    <name evidence="2" type="ORF">GCM10009550_38510</name>
</gene>
<reference evidence="3" key="1">
    <citation type="journal article" date="2019" name="Int. J. Syst. Evol. Microbiol.">
        <title>The Global Catalogue of Microorganisms (GCM) 10K type strain sequencing project: providing services to taxonomists for standard genome sequencing and annotation.</title>
        <authorList>
            <consortium name="The Broad Institute Genomics Platform"/>
            <consortium name="The Broad Institute Genome Sequencing Center for Infectious Disease"/>
            <person name="Wu L."/>
            <person name="Ma J."/>
        </authorList>
    </citation>
    <scope>NUCLEOTIDE SEQUENCE [LARGE SCALE GENOMIC DNA]</scope>
    <source>
        <strain evidence="3">JCM 10696</strain>
    </source>
</reference>
<organism evidence="2 3">
    <name type="scientific">Actinocorallia libanotica</name>
    <dbReference type="NCBI Taxonomy" id="46162"/>
    <lineage>
        <taxon>Bacteria</taxon>
        <taxon>Bacillati</taxon>
        <taxon>Actinomycetota</taxon>
        <taxon>Actinomycetes</taxon>
        <taxon>Streptosporangiales</taxon>
        <taxon>Thermomonosporaceae</taxon>
        <taxon>Actinocorallia</taxon>
    </lineage>
</organism>
<sequence>MRHKIFGILSTAALVSLPGVPAMAAVQSASTNTPGVAPQAQRISIDYTIKVHTGGRKAEVKAVLRRLIVPKRDESLPFKAGFVSNWNVCLHREFKIQFNEVPVSHFLLVSCRTTDSAGTASWNVDTSREDRYMLSAQGASSKTFYAGLNINPRDIHRIPTRP</sequence>
<keyword evidence="3" id="KW-1185">Reference proteome</keyword>
<proteinExistence type="predicted"/>
<feature type="chain" id="PRO_5046341611" evidence="1">
    <location>
        <begin position="25"/>
        <end position="162"/>
    </location>
</feature>
<protein>
    <submittedName>
        <fullName evidence="2">Uncharacterized protein</fullName>
    </submittedName>
</protein>
<keyword evidence="1" id="KW-0732">Signal</keyword>
<evidence type="ECO:0000313" key="3">
    <source>
        <dbReference type="Proteomes" id="UP001500665"/>
    </source>
</evidence>